<keyword evidence="4" id="KW-0067">ATP-binding</keyword>
<organism evidence="6 7">
    <name type="scientific">Bacillus cereus</name>
    <dbReference type="NCBI Taxonomy" id="1396"/>
    <lineage>
        <taxon>Bacteria</taxon>
        <taxon>Bacillati</taxon>
        <taxon>Bacillota</taxon>
        <taxon>Bacilli</taxon>
        <taxon>Bacillales</taxon>
        <taxon>Bacillaceae</taxon>
        <taxon>Bacillus</taxon>
        <taxon>Bacillus cereus group</taxon>
    </lineage>
</organism>
<dbReference type="InterPro" id="IPR036086">
    <property type="entry name" value="ParB/Sulfiredoxin_sf"/>
</dbReference>
<reference evidence="6 7" key="1">
    <citation type="submission" date="2015-04" db="EMBL/GenBank/DDBJ databases">
        <title>Draft Genome Sequences of Eight Spore-Forming Food Isolates of Bacillus cereus Genome sequencing.</title>
        <authorList>
            <person name="Krawcyk A.O."/>
            <person name="de Jong A."/>
            <person name="Eijlander R.T."/>
            <person name="Berendsen E.M."/>
            <person name="Holsappel S."/>
            <person name="Wells-Bennik M."/>
            <person name="Kuipers O.P."/>
        </authorList>
    </citation>
    <scope>NUCLEOTIDE SEQUENCE [LARGE SCALE GENOMIC DNA]</scope>
    <source>
        <strain evidence="6 7">B4077</strain>
    </source>
</reference>
<protein>
    <recommendedName>
        <fullName evidence="5">ParB-like N-terminal domain-containing protein</fullName>
    </recommendedName>
</protein>
<dbReference type="SUPFAM" id="SSF110849">
    <property type="entry name" value="ParB/Sulfiredoxin"/>
    <property type="match status" value="1"/>
</dbReference>
<dbReference type="Gene3D" id="3.90.1530.10">
    <property type="entry name" value="Conserved hypothetical protein from pyrococcus furiosus pfu- 392566-001, ParB domain"/>
    <property type="match status" value="1"/>
</dbReference>
<dbReference type="EMBL" id="LCYI01000022">
    <property type="protein sequence ID" value="KLA29458.1"/>
    <property type="molecule type" value="Genomic_DNA"/>
</dbReference>
<keyword evidence="1" id="KW-0808">Transferase</keyword>
<dbReference type="CDD" id="cd16388">
    <property type="entry name" value="SbnI_like_N"/>
    <property type="match status" value="1"/>
</dbReference>
<sequence>MSEIISALDLLHPKQIRFHESYEHKRLEQICRVMESEGVLRNPPLVSELSDGNYLLLDGAHRMKAMMALGCKRVAVQVVPDEKIKIRAWNHLLPMGEWINNLKKEPTIIWSDKIIGNKRLLVKITEANKQEHFLYARDLNGDLFTHLEIWHRIVGLYQHEYTVRRHSNDTEVWPHSNEILMSYPEYSLMELKKIIEAKFLMPAGVTRTTLSGRLLNLRIPLHILRTEVYPAGEWETLCGNWSKCLRLYDEPIYVYDA</sequence>
<evidence type="ECO:0000259" key="5">
    <source>
        <dbReference type="SMART" id="SM00470"/>
    </source>
</evidence>
<dbReference type="InterPro" id="IPR023098">
    <property type="entry name" value="SerK/SbnI_C"/>
</dbReference>
<evidence type="ECO:0000256" key="4">
    <source>
        <dbReference type="ARBA" id="ARBA00022840"/>
    </source>
</evidence>
<dbReference type="PIRSF" id="PIRSF032543">
    <property type="entry name" value="UCP032543_ParB-like"/>
    <property type="match status" value="1"/>
</dbReference>
<evidence type="ECO:0000256" key="2">
    <source>
        <dbReference type="ARBA" id="ARBA00022741"/>
    </source>
</evidence>
<feature type="domain" description="ParB-like N-terminal" evidence="5">
    <location>
        <begin position="3"/>
        <end position="92"/>
    </location>
</feature>
<name>A0A0G8EYQ5_BACCE</name>
<dbReference type="InterPro" id="IPR016999">
    <property type="entry name" value="SbnI-like"/>
</dbReference>
<evidence type="ECO:0000313" key="6">
    <source>
        <dbReference type="EMBL" id="KLA29458.1"/>
    </source>
</evidence>
<gene>
    <name evidence="6" type="ORF">B4077_3518</name>
</gene>
<dbReference type="RefSeq" id="WP_046955331.1">
    <property type="nucleotide sequence ID" value="NZ_LCYI01000022.1"/>
</dbReference>
<dbReference type="GO" id="GO:0005524">
    <property type="term" value="F:ATP binding"/>
    <property type="evidence" value="ECO:0007669"/>
    <property type="project" value="UniProtKB-KW"/>
</dbReference>
<comment type="caution">
    <text evidence="6">The sequence shown here is derived from an EMBL/GenBank/DDBJ whole genome shotgun (WGS) entry which is preliminary data.</text>
</comment>
<dbReference type="PATRIC" id="fig|1396.428.peg.4618"/>
<dbReference type="GO" id="GO:0016301">
    <property type="term" value="F:kinase activity"/>
    <property type="evidence" value="ECO:0007669"/>
    <property type="project" value="UniProtKB-KW"/>
</dbReference>
<evidence type="ECO:0000256" key="1">
    <source>
        <dbReference type="ARBA" id="ARBA00022679"/>
    </source>
</evidence>
<dbReference type="Pfam" id="PF02195">
    <property type="entry name" value="ParB_N"/>
    <property type="match status" value="1"/>
</dbReference>
<dbReference type="Proteomes" id="UP000035214">
    <property type="component" value="Unassembled WGS sequence"/>
</dbReference>
<dbReference type="Gene3D" id="3.30.1760.10">
    <property type="entry name" value="Conserved hypothetical protein from pyrococcus furiosus pfu- 392566-001, domain 2"/>
    <property type="match status" value="1"/>
</dbReference>
<dbReference type="InterPro" id="IPR003115">
    <property type="entry name" value="ParB_N"/>
</dbReference>
<dbReference type="InterPro" id="IPR037953">
    <property type="entry name" value="SbnI-like_N"/>
</dbReference>
<dbReference type="AlphaFoldDB" id="A0A0G8EYQ5"/>
<keyword evidence="3" id="KW-0418">Kinase</keyword>
<accession>A0A0G8EYQ5</accession>
<keyword evidence="2" id="KW-0547">Nucleotide-binding</keyword>
<evidence type="ECO:0000256" key="3">
    <source>
        <dbReference type="ARBA" id="ARBA00022777"/>
    </source>
</evidence>
<evidence type="ECO:0000313" key="7">
    <source>
        <dbReference type="Proteomes" id="UP000035214"/>
    </source>
</evidence>
<proteinExistence type="predicted"/>
<dbReference type="SMART" id="SM00470">
    <property type="entry name" value="ParB"/>
    <property type="match status" value="1"/>
</dbReference>